<gene>
    <name evidence="4" type="ORF">Ahy_B03g062738</name>
</gene>
<dbReference type="InterPro" id="IPR051564">
    <property type="entry name" value="LRR_receptor-like_kinase"/>
</dbReference>
<dbReference type="GO" id="GO:0016020">
    <property type="term" value="C:membrane"/>
    <property type="evidence" value="ECO:0007669"/>
    <property type="project" value="TreeGrafter"/>
</dbReference>
<dbReference type="Gene3D" id="1.10.510.10">
    <property type="entry name" value="Transferase(Phosphotransferase) domain 1"/>
    <property type="match status" value="1"/>
</dbReference>
<evidence type="ECO:0000259" key="3">
    <source>
        <dbReference type="PROSITE" id="PS50011"/>
    </source>
</evidence>
<dbReference type="Proteomes" id="UP000289738">
    <property type="component" value="Chromosome B03"/>
</dbReference>
<keyword evidence="1" id="KW-0472">Membrane</keyword>
<name>A0A444ZVK6_ARAHY</name>
<dbReference type="AlphaFoldDB" id="A0A444ZVK6"/>
<feature type="signal peptide" evidence="2">
    <location>
        <begin position="1"/>
        <end position="37"/>
    </location>
</feature>
<dbReference type="Pfam" id="PF07714">
    <property type="entry name" value="PK_Tyr_Ser-Thr"/>
    <property type="match status" value="1"/>
</dbReference>
<dbReference type="SMART" id="SM00220">
    <property type="entry name" value="S_TKc"/>
    <property type="match status" value="1"/>
</dbReference>
<dbReference type="PROSITE" id="PS50011">
    <property type="entry name" value="PROTEIN_KINASE_DOM"/>
    <property type="match status" value="1"/>
</dbReference>
<reference evidence="4 5" key="1">
    <citation type="submission" date="2019-01" db="EMBL/GenBank/DDBJ databases">
        <title>Sequencing of cultivated peanut Arachis hypogaea provides insights into genome evolution and oil improvement.</title>
        <authorList>
            <person name="Chen X."/>
        </authorList>
    </citation>
    <scope>NUCLEOTIDE SEQUENCE [LARGE SCALE GENOMIC DNA]</scope>
    <source>
        <strain evidence="5">cv. Fuhuasheng</strain>
        <tissue evidence="4">Leaves</tissue>
    </source>
</reference>
<evidence type="ECO:0000313" key="5">
    <source>
        <dbReference type="Proteomes" id="UP000289738"/>
    </source>
</evidence>
<dbReference type="EMBL" id="SDMP01000013">
    <property type="protein sequence ID" value="RYR18114.1"/>
    <property type="molecule type" value="Genomic_DNA"/>
</dbReference>
<dbReference type="InterPro" id="IPR000719">
    <property type="entry name" value="Prot_kinase_dom"/>
</dbReference>
<protein>
    <recommendedName>
        <fullName evidence="3">Protein kinase domain-containing protein</fullName>
    </recommendedName>
</protein>
<dbReference type="GO" id="GO:0004672">
    <property type="term" value="F:protein kinase activity"/>
    <property type="evidence" value="ECO:0007669"/>
    <property type="project" value="InterPro"/>
</dbReference>
<dbReference type="Gene3D" id="3.30.200.20">
    <property type="entry name" value="Phosphorylase Kinase, domain 1"/>
    <property type="match status" value="1"/>
</dbReference>
<dbReference type="InterPro" id="IPR008271">
    <property type="entry name" value="Ser/Thr_kinase_AS"/>
</dbReference>
<feature type="transmembrane region" description="Helical" evidence="1">
    <location>
        <begin position="237"/>
        <end position="258"/>
    </location>
</feature>
<comment type="caution">
    <text evidence="4">The sequence shown here is derived from an EMBL/GenBank/DDBJ whole genome shotgun (WGS) entry which is preliminary data.</text>
</comment>
<sequence>MQTMLDFSSSNVIMMFQWKEFMLLFITFILLCSQTYSASSNCVFNIQYSSTLSNSNCEHHSWGGFINTCCQPLFDDYLYALGLHANKTGKIFLNPSEQENCFVPAKNFKLCGGVKKLTRGAGGCSDYTVMDVTKKLGENLRRLDEDCMNDKPNGNCSSCLKSWEDIVVRSEDTKESESESFSDDVCRFAVLISMTSIKVYDRESIQKVYKCIGGNTISEDKQEIQAKGGNAKPGLKILAFALTGVTVVVLLAALAFFVRRKRGATTPTLLEVYEDSASVKITLKDVYVATNNLSAANFIGQGSAGKVYKGILSNGLHVAVKHITNGSYMETFVREVKSLSHVKHPNLVTLLGYCENNESECFLVYELCCNGSLSHWLFDYDKVLSWIQRLEIAVDSARGLKFLQNYPGGCIVHRDIKPANILLDANFQAKLSDFGLSKVMDVDQSYVSSEVRGTFGYIDPEYRTNHHVNASGDVYSFGIVLLQLLSGQRLLHSNFHRPMSLSKMAKDSARGGDISEFADPKLNGEYSVEAFGIILKLALSCIGLKEQRPSIAKVLHSLEKALDISSS</sequence>
<proteinExistence type="predicted"/>
<keyword evidence="1" id="KW-0812">Transmembrane</keyword>
<evidence type="ECO:0000256" key="1">
    <source>
        <dbReference type="SAM" id="Phobius"/>
    </source>
</evidence>
<feature type="domain" description="Protein kinase" evidence="3">
    <location>
        <begin position="293"/>
        <end position="562"/>
    </location>
</feature>
<dbReference type="STRING" id="3818.A0A444ZVK6"/>
<dbReference type="Pfam" id="PF19160">
    <property type="entry name" value="SPARK"/>
    <property type="match status" value="1"/>
</dbReference>
<dbReference type="FunFam" id="1.10.510.10:FF:000530">
    <property type="entry name" value="probable receptor-like protein kinase At5g59700"/>
    <property type="match status" value="1"/>
</dbReference>
<dbReference type="InterPro" id="IPR011009">
    <property type="entry name" value="Kinase-like_dom_sf"/>
</dbReference>
<keyword evidence="2" id="KW-0732">Signal</keyword>
<dbReference type="GO" id="GO:0005524">
    <property type="term" value="F:ATP binding"/>
    <property type="evidence" value="ECO:0007669"/>
    <property type="project" value="InterPro"/>
</dbReference>
<dbReference type="SUPFAM" id="SSF56112">
    <property type="entry name" value="Protein kinase-like (PK-like)"/>
    <property type="match status" value="1"/>
</dbReference>
<dbReference type="InterPro" id="IPR001245">
    <property type="entry name" value="Ser-Thr/Tyr_kinase_cat_dom"/>
</dbReference>
<accession>A0A444ZVK6</accession>
<feature type="chain" id="PRO_5019544006" description="Protein kinase domain-containing protein" evidence="2">
    <location>
        <begin position="38"/>
        <end position="567"/>
    </location>
</feature>
<dbReference type="PANTHER" id="PTHR48055:SF9">
    <property type="entry name" value="PROTEIN KINASE DOMAIN-CONTAINING PROTEIN"/>
    <property type="match status" value="1"/>
</dbReference>
<dbReference type="InterPro" id="IPR043891">
    <property type="entry name" value="SPARK"/>
</dbReference>
<organism evidence="4 5">
    <name type="scientific">Arachis hypogaea</name>
    <name type="common">Peanut</name>
    <dbReference type="NCBI Taxonomy" id="3818"/>
    <lineage>
        <taxon>Eukaryota</taxon>
        <taxon>Viridiplantae</taxon>
        <taxon>Streptophyta</taxon>
        <taxon>Embryophyta</taxon>
        <taxon>Tracheophyta</taxon>
        <taxon>Spermatophyta</taxon>
        <taxon>Magnoliopsida</taxon>
        <taxon>eudicotyledons</taxon>
        <taxon>Gunneridae</taxon>
        <taxon>Pentapetalae</taxon>
        <taxon>rosids</taxon>
        <taxon>fabids</taxon>
        <taxon>Fabales</taxon>
        <taxon>Fabaceae</taxon>
        <taxon>Papilionoideae</taxon>
        <taxon>50 kb inversion clade</taxon>
        <taxon>dalbergioids sensu lato</taxon>
        <taxon>Dalbergieae</taxon>
        <taxon>Pterocarpus clade</taxon>
        <taxon>Arachis</taxon>
    </lineage>
</organism>
<evidence type="ECO:0000313" key="4">
    <source>
        <dbReference type="EMBL" id="RYR18114.1"/>
    </source>
</evidence>
<evidence type="ECO:0000256" key="2">
    <source>
        <dbReference type="SAM" id="SignalP"/>
    </source>
</evidence>
<dbReference type="PANTHER" id="PTHR48055">
    <property type="entry name" value="LEUCINE-RICH REPEAT RECEPTOR PROTEIN KINASE EMS1"/>
    <property type="match status" value="1"/>
</dbReference>
<keyword evidence="5" id="KW-1185">Reference proteome</keyword>
<keyword evidence="1" id="KW-1133">Transmembrane helix</keyword>
<dbReference type="PROSITE" id="PS00108">
    <property type="entry name" value="PROTEIN_KINASE_ST"/>
    <property type="match status" value="1"/>
</dbReference>